<keyword evidence="4" id="KW-0804">Transcription</keyword>
<accession>A0ABW4K8U4</accession>
<keyword evidence="2" id="KW-0805">Transcription regulation</keyword>
<evidence type="ECO:0000313" key="7">
    <source>
        <dbReference type="Proteomes" id="UP001597308"/>
    </source>
</evidence>
<dbReference type="RefSeq" id="WP_378798984.1">
    <property type="nucleotide sequence ID" value="NZ_JBHUER010000005.1"/>
</dbReference>
<dbReference type="InterPro" id="IPR000847">
    <property type="entry name" value="LysR_HTH_N"/>
</dbReference>
<organism evidence="6 7">
    <name type="scientific">Methylopila henanensis</name>
    <dbReference type="NCBI Taxonomy" id="873516"/>
    <lineage>
        <taxon>Bacteria</taxon>
        <taxon>Pseudomonadati</taxon>
        <taxon>Pseudomonadota</taxon>
        <taxon>Alphaproteobacteria</taxon>
        <taxon>Hyphomicrobiales</taxon>
        <taxon>Methylopilaceae</taxon>
        <taxon>Methylopila</taxon>
    </lineage>
</organism>
<dbReference type="InterPro" id="IPR005119">
    <property type="entry name" value="LysR_subst-bd"/>
</dbReference>
<comment type="similarity">
    <text evidence="1">Belongs to the LysR transcriptional regulatory family.</text>
</comment>
<keyword evidence="3" id="KW-0238">DNA-binding</keyword>
<dbReference type="PANTHER" id="PTHR30579:SF3">
    <property type="entry name" value="TRANSCRIPTIONAL REGULATORY PROTEIN"/>
    <property type="match status" value="1"/>
</dbReference>
<feature type="domain" description="HTH lysR-type" evidence="5">
    <location>
        <begin position="2"/>
        <end position="59"/>
    </location>
</feature>
<dbReference type="InterPro" id="IPR036390">
    <property type="entry name" value="WH_DNA-bd_sf"/>
</dbReference>
<dbReference type="Pfam" id="PF03466">
    <property type="entry name" value="LysR_substrate"/>
    <property type="match status" value="1"/>
</dbReference>
<dbReference type="Pfam" id="PF00126">
    <property type="entry name" value="HTH_1"/>
    <property type="match status" value="1"/>
</dbReference>
<dbReference type="SUPFAM" id="SSF53850">
    <property type="entry name" value="Periplasmic binding protein-like II"/>
    <property type="match status" value="1"/>
</dbReference>
<evidence type="ECO:0000256" key="2">
    <source>
        <dbReference type="ARBA" id="ARBA00023015"/>
    </source>
</evidence>
<dbReference type="InterPro" id="IPR050176">
    <property type="entry name" value="LTTR"/>
</dbReference>
<evidence type="ECO:0000256" key="1">
    <source>
        <dbReference type="ARBA" id="ARBA00009437"/>
    </source>
</evidence>
<keyword evidence="7" id="KW-1185">Reference proteome</keyword>
<protein>
    <submittedName>
        <fullName evidence="6">LysR family transcriptional regulator</fullName>
    </submittedName>
</protein>
<dbReference type="PROSITE" id="PS50931">
    <property type="entry name" value="HTH_LYSR"/>
    <property type="match status" value="1"/>
</dbReference>
<evidence type="ECO:0000256" key="3">
    <source>
        <dbReference type="ARBA" id="ARBA00023125"/>
    </source>
</evidence>
<dbReference type="Gene3D" id="1.10.10.10">
    <property type="entry name" value="Winged helix-like DNA-binding domain superfamily/Winged helix DNA-binding domain"/>
    <property type="match status" value="1"/>
</dbReference>
<gene>
    <name evidence="6" type="ORF">ACFSCV_08745</name>
</gene>
<dbReference type="SUPFAM" id="SSF46785">
    <property type="entry name" value="Winged helix' DNA-binding domain"/>
    <property type="match status" value="1"/>
</dbReference>
<dbReference type="EMBL" id="JBHUER010000005">
    <property type="protein sequence ID" value="MFD1703091.1"/>
    <property type="molecule type" value="Genomic_DNA"/>
</dbReference>
<evidence type="ECO:0000313" key="6">
    <source>
        <dbReference type="EMBL" id="MFD1703091.1"/>
    </source>
</evidence>
<dbReference type="PANTHER" id="PTHR30579">
    <property type="entry name" value="TRANSCRIPTIONAL REGULATOR"/>
    <property type="match status" value="1"/>
</dbReference>
<dbReference type="InterPro" id="IPR036388">
    <property type="entry name" value="WH-like_DNA-bd_sf"/>
</dbReference>
<evidence type="ECO:0000256" key="4">
    <source>
        <dbReference type="ARBA" id="ARBA00023163"/>
    </source>
</evidence>
<evidence type="ECO:0000259" key="5">
    <source>
        <dbReference type="PROSITE" id="PS50931"/>
    </source>
</evidence>
<dbReference type="Gene3D" id="3.40.190.290">
    <property type="match status" value="1"/>
</dbReference>
<dbReference type="Proteomes" id="UP001597308">
    <property type="component" value="Unassembled WGS sequence"/>
</dbReference>
<reference evidence="7" key="1">
    <citation type="journal article" date="2019" name="Int. J. Syst. Evol. Microbiol.">
        <title>The Global Catalogue of Microorganisms (GCM) 10K type strain sequencing project: providing services to taxonomists for standard genome sequencing and annotation.</title>
        <authorList>
            <consortium name="The Broad Institute Genomics Platform"/>
            <consortium name="The Broad Institute Genome Sequencing Center for Infectious Disease"/>
            <person name="Wu L."/>
            <person name="Ma J."/>
        </authorList>
    </citation>
    <scope>NUCLEOTIDE SEQUENCE [LARGE SCALE GENOMIC DNA]</scope>
    <source>
        <strain evidence="7">KCTC 23707</strain>
    </source>
</reference>
<sequence>MFNWNDLVYFLELARRGRLMPAARRLKVDHTTVSRRIFELEKSLSVKLFDRKPNGFLLTEKGHQLFAIAERIEQDTLAINETVSAAPSAPTGRVRVATMEGIGAFYLAERFAQLAIDEPGLLVELVTERHLINLTKREADVSVSFVPLAGQRLTVRKVGTFRLALYAARSYIERHGAPKTRAELNDHAFVDFVEDLVAIGPVHWLADVLEPSTVAFRSTSLHGQQYAVAAGAGIGLLPLFCAKTRTDLVPLLVDEVVVSRDVYLSVHEDLEYTARVRAVTKRVADMFRQDEAYLNSIENA</sequence>
<name>A0ABW4K8U4_9HYPH</name>
<comment type="caution">
    <text evidence="6">The sequence shown here is derived from an EMBL/GenBank/DDBJ whole genome shotgun (WGS) entry which is preliminary data.</text>
</comment>
<proteinExistence type="inferred from homology"/>